<dbReference type="STRING" id="9986.ENSOCUP00000028294"/>
<dbReference type="Pfam" id="PF01619">
    <property type="entry name" value="Pro_dh"/>
    <property type="match status" value="1"/>
</dbReference>
<comment type="cofactor">
    <cofactor evidence="1 9">
        <name>FAD</name>
        <dbReference type="ChEBI" id="CHEBI:57692"/>
    </cofactor>
</comment>
<dbReference type="Ensembl" id="ENSOCUT00000060569.1">
    <property type="protein sequence ID" value="ENSOCUP00000028294.1"/>
    <property type="gene ID" value="ENSOCUG00000039424.1"/>
</dbReference>
<evidence type="ECO:0000313" key="13">
    <source>
        <dbReference type="Proteomes" id="UP000001811"/>
    </source>
</evidence>
<dbReference type="EC" id="1.5.5.2" evidence="9"/>
<evidence type="ECO:0000256" key="10">
    <source>
        <dbReference type="SAM" id="MobiDB-lite"/>
    </source>
</evidence>
<dbReference type="AlphaFoldDB" id="A0A5F9C3I3"/>
<evidence type="ECO:0000256" key="2">
    <source>
        <dbReference type="ARBA" id="ARBA00005869"/>
    </source>
</evidence>
<dbReference type="InterPro" id="IPR015659">
    <property type="entry name" value="Proline_oxidase"/>
</dbReference>
<dbReference type="GO" id="GO:0010133">
    <property type="term" value="P:L-proline catabolic process to L-glutamate"/>
    <property type="evidence" value="ECO:0007669"/>
    <property type="project" value="TreeGrafter"/>
</dbReference>
<evidence type="ECO:0000256" key="6">
    <source>
        <dbReference type="ARBA" id="ARBA00023062"/>
    </source>
</evidence>
<comment type="catalytic activity">
    <reaction evidence="7">
        <text>trans-4-hydroxy-L-proline + a quinone = (3R,5S)-1-pyrroline-3-hydroxy-5-carboxylate + a quinol + H(+)</text>
        <dbReference type="Rhea" id="RHEA:52512"/>
        <dbReference type="ChEBI" id="CHEBI:15378"/>
        <dbReference type="ChEBI" id="CHEBI:24646"/>
        <dbReference type="ChEBI" id="CHEBI:58375"/>
        <dbReference type="ChEBI" id="CHEBI:62612"/>
        <dbReference type="ChEBI" id="CHEBI:132124"/>
        <dbReference type="EC" id="1.5.5.3"/>
    </reaction>
</comment>
<comment type="function">
    <text evidence="9">Converts proline to delta-1-pyrroline-5-carboxylate.</text>
</comment>
<accession>A0A5F9C3I3</accession>
<dbReference type="InterPro" id="IPR002872">
    <property type="entry name" value="Proline_DH_dom"/>
</dbReference>
<keyword evidence="6 9" id="KW-0642">Proline metabolism</keyword>
<comment type="catalytic activity">
    <reaction evidence="8 9">
        <text>L-proline + a quinone = (S)-1-pyrroline-5-carboxylate + a quinol + H(+)</text>
        <dbReference type="Rhea" id="RHEA:23784"/>
        <dbReference type="ChEBI" id="CHEBI:15378"/>
        <dbReference type="ChEBI" id="CHEBI:17388"/>
        <dbReference type="ChEBI" id="CHEBI:24646"/>
        <dbReference type="ChEBI" id="CHEBI:60039"/>
        <dbReference type="ChEBI" id="CHEBI:132124"/>
        <dbReference type="EC" id="1.5.5.2"/>
    </reaction>
</comment>
<organism evidence="12 13">
    <name type="scientific">Oryctolagus cuniculus</name>
    <name type="common">Rabbit</name>
    <dbReference type="NCBI Taxonomy" id="9986"/>
    <lineage>
        <taxon>Eukaryota</taxon>
        <taxon>Metazoa</taxon>
        <taxon>Chordata</taxon>
        <taxon>Craniata</taxon>
        <taxon>Vertebrata</taxon>
        <taxon>Euteleostomi</taxon>
        <taxon>Mammalia</taxon>
        <taxon>Eutheria</taxon>
        <taxon>Euarchontoglires</taxon>
        <taxon>Glires</taxon>
        <taxon>Lagomorpha</taxon>
        <taxon>Leporidae</taxon>
        <taxon>Oryctolagus</taxon>
    </lineage>
</organism>
<dbReference type="GO" id="GO:0071949">
    <property type="term" value="F:FAD binding"/>
    <property type="evidence" value="ECO:0007669"/>
    <property type="project" value="TreeGrafter"/>
</dbReference>
<dbReference type="Bgee" id="ENSOCUG00000039424">
    <property type="expression patterns" value="Expressed in kidney and 10 other cell types or tissues"/>
</dbReference>
<keyword evidence="4 9" id="KW-0274">FAD</keyword>
<name>A0A5F9C3I3_RABIT</name>
<dbReference type="PANTHER" id="PTHR13914">
    <property type="entry name" value="PROLINE OXIDASE"/>
    <property type="match status" value="1"/>
</dbReference>
<sequence length="355" mass="38050">MSPFSYSRCLELMLTHVTRHGPLCHLMVASHNEESVRQATRRMWELGMCDHVSLALGQAGYAVYKSIPYGSLEEASGHPVSSPGRRVANRGPSHCRCLCPARQPPPGVGITSHRPGQVWQLCSLGAPSLQGKQNKNNNNNNRQLYLFSLYLKGKERERDLPSADSLTPNAHNSQGWARLKSGGRNCIWVSHVGGRGPRQKAGQGQRASQTSLSDPKRRMEPLQSWALRGTVLAAQQGQPRPRPRGLSPAGGADPCPEAAPDPDRVAVTRRASQEIHQSDQRRLTIQGHVCKQRSVTQIAQRGDKAGGAGPDSGLQVSPGGTGESARFQAGVGQAQPAFKVSLGCGAAGQASACHP</sequence>
<keyword evidence="13" id="KW-1185">Reference proteome</keyword>
<feature type="region of interest" description="Disordered" evidence="10">
    <location>
        <begin position="233"/>
        <end position="278"/>
    </location>
</feature>
<dbReference type="SUPFAM" id="SSF51730">
    <property type="entry name" value="FAD-linked oxidoreductase"/>
    <property type="match status" value="1"/>
</dbReference>
<dbReference type="PANTHER" id="PTHR13914:SF29">
    <property type="entry name" value="HYDROXYPROLINE DEHYDROGENASE"/>
    <property type="match status" value="1"/>
</dbReference>
<proteinExistence type="inferred from homology"/>
<dbReference type="GO" id="GO:0005739">
    <property type="term" value="C:mitochondrion"/>
    <property type="evidence" value="ECO:0007669"/>
    <property type="project" value="TreeGrafter"/>
</dbReference>
<evidence type="ECO:0000256" key="9">
    <source>
        <dbReference type="RuleBase" id="RU364054"/>
    </source>
</evidence>
<dbReference type="InterPro" id="IPR029041">
    <property type="entry name" value="FAD-linked_oxidoreductase-like"/>
</dbReference>
<reference evidence="12 13" key="1">
    <citation type="journal article" date="2011" name="Nature">
        <title>A high-resolution map of human evolutionary constraint using 29 mammals.</title>
        <authorList>
            <person name="Lindblad-Toh K."/>
            <person name="Garber M."/>
            <person name="Zuk O."/>
            <person name="Lin M.F."/>
            <person name="Parker B.J."/>
            <person name="Washietl S."/>
            <person name="Kheradpour P."/>
            <person name="Ernst J."/>
            <person name="Jordan G."/>
            <person name="Mauceli E."/>
            <person name="Ward L.D."/>
            <person name="Lowe C.B."/>
            <person name="Holloway A.K."/>
            <person name="Clamp M."/>
            <person name="Gnerre S."/>
            <person name="Alfoldi J."/>
            <person name="Beal K."/>
            <person name="Chang J."/>
            <person name="Clawson H."/>
            <person name="Cuff J."/>
            <person name="Di Palma F."/>
            <person name="Fitzgerald S."/>
            <person name="Flicek P."/>
            <person name="Guttman M."/>
            <person name="Hubisz M.J."/>
            <person name="Jaffe D.B."/>
            <person name="Jungreis I."/>
            <person name="Kent W.J."/>
            <person name="Kostka D."/>
            <person name="Lara M."/>
            <person name="Martins A.L."/>
            <person name="Massingham T."/>
            <person name="Moltke I."/>
            <person name="Raney B.J."/>
            <person name="Rasmussen M.D."/>
            <person name="Robinson J."/>
            <person name="Stark A."/>
            <person name="Vilella A.J."/>
            <person name="Wen J."/>
            <person name="Xie X."/>
            <person name="Zody M.C."/>
            <person name="Baldwin J."/>
            <person name="Bloom T."/>
            <person name="Chin C.W."/>
            <person name="Heiman D."/>
            <person name="Nicol R."/>
            <person name="Nusbaum C."/>
            <person name="Young S."/>
            <person name="Wilkinson J."/>
            <person name="Worley K.C."/>
            <person name="Kovar C.L."/>
            <person name="Muzny D.M."/>
            <person name="Gibbs R.A."/>
            <person name="Cree A."/>
            <person name="Dihn H.H."/>
            <person name="Fowler G."/>
            <person name="Jhangiani S."/>
            <person name="Joshi V."/>
            <person name="Lee S."/>
            <person name="Lewis L.R."/>
            <person name="Nazareth L.V."/>
            <person name="Okwuonu G."/>
            <person name="Santibanez J."/>
            <person name="Warren W.C."/>
            <person name="Mardis E.R."/>
            <person name="Weinstock G.M."/>
            <person name="Wilson R.K."/>
            <person name="Delehaunty K."/>
            <person name="Dooling D."/>
            <person name="Fronik C."/>
            <person name="Fulton L."/>
            <person name="Fulton B."/>
            <person name="Graves T."/>
            <person name="Minx P."/>
            <person name="Sodergren E."/>
            <person name="Birney E."/>
            <person name="Margulies E.H."/>
            <person name="Herrero J."/>
            <person name="Green E.D."/>
            <person name="Haussler D."/>
            <person name="Siepel A."/>
            <person name="Goldman N."/>
            <person name="Pollard K.S."/>
            <person name="Pedersen J.S."/>
            <person name="Lander E.S."/>
            <person name="Kellis M."/>
        </authorList>
    </citation>
    <scope>NUCLEOTIDE SEQUENCE [LARGE SCALE GENOMIC DNA]</scope>
    <source>
        <strain evidence="13">Thorbecke</strain>
    </source>
</reference>
<evidence type="ECO:0000259" key="11">
    <source>
        <dbReference type="Pfam" id="PF01619"/>
    </source>
</evidence>
<dbReference type="GeneTree" id="ENSGT00390000006265"/>
<keyword evidence="3 9" id="KW-0285">Flavoprotein</keyword>
<evidence type="ECO:0000256" key="5">
    <source>
        <dbReference type="ARBA" id="ARBA00023002"/>
    </source>
</evidence>
<evidence type="ECO:0000256" key="4">
    <source>
        <dbReference type="ARBA" id="ARBA00022827"/>
    </source>
</evidence>
<dbReference type="Proteomes" id="UP000001811">
    <property type="component" value="Unplaced"/>
</dbReference>
<feature type="region of interest" description="Disordered" evidence="10">
    <location>
        <begin position="296"/>
        <end position="326"/>
    </location>
</feature>
<dbReference type="InParanoid" id="A0A5F9C3I3"/>
<evidence type="ECO:0000313" key="12">
    <source>
        <dbReference type="Ensembl" id="ENSOCUP00000028294.1"/>
    </source>
</evidence>
<evidence type="ECO:0000256" key="8">
    <source>
        <dbReference type="ARBA" id="ARBA00048779"/>
    </source>
</evidence>
<keyword evidence="5 9" id="KW-0560">Oxidoreductase</keyword>
<evidence type="ECO:0000256" key="1">
    <source>
        <dbReference type="ARBA" id="ARBA00001974"/>
    </source>
</evidence>
<evidence type="ECO:0000256" key="7">
    <source>
        <dbReference type="ARBA" id="ARBA00048242"/>
    </source>
</evidence>
<dbReference type="Gene3D" id="3.20.20.220">
    <property type="match status" value="1"/>
</dbReference>
<feature type="compositionally biased region" description="Basic and acidic residues" evidence="10">
    <location>
        <begin position="261"/>
        <end position="278"/>
    </location>
</feature>
<feature type="compositionally biased region" description="Polar residues" evidence="10">
    <location>
        <begin position="164"/>
        <end position="175"/>
    </location>
</feature>
<feature type="domain" description="Proline dehydrogenase" evidence="11">
    <location>
        <begin position="5"/>
        <end position="74"/>
    </location>
</feature>
<feature type="region of interest" description="Disordered" evidence="10">
    <location>
        <begin position="188"/>
        <end position="218"/>
    </location>
</feature>
<evidence type="ECO:0000256" key="3">
    <source>
        <dbReference type="ARBA" id="ARBA00022630"/>
    </source>
</evidence>
<reference evidence="12" key="2">
    <citation type="submission" date="2025-08" db="UniProtKB">
        <authorList>
            <consortium name="Ensembl"/>
        </authorList>
    </citation>
    <scope>IDENTIFICATION</scope>
    <source>
        <strain evidence="12">Thorbecke</strain>
    </source>
</reference>
<feature type="region of interest" description="Disordered" evidence="10">
    <location>
        <begin position="159"/>
        <end position="178"/>
    </location>
</feature>
<protein>
    <recommendedName>
        <fullName evidence="9">Proline dehydrogenase</fullName>
        <ecNumber evidence="9">1.5.5.2</ecNumber>
    </recommendedName>
</protein>
<reference evidence="12" key="3">
    <citation type="submission" date="2025-09" db="UniProtKB">
        <authorList>
            <consortium name="Ensembl"/>
        </authorList>
    </citation>
    <scope>IDENTIFICATION</scope>
    <source>
        <strain evidence="12">Thorbecke</strain>
    </source>
</reference>
<comment type="similarity">
    <text evidence="2 9">Belongs to the proline oxidase family.</text>
</comment>
<feature type="compositionally biased region" description="Low complexity" evidence="10">
    <location>
        <begin position="249"/>
        <end position="258"/>
    </location>
</feature>
<dbReference type="GO" id="GO:0004657">
    <property type="term" value="F:proline dehydrogenase activity"/>
    <property type="evidence" value="ECO:0007669"/>
    <property type="project" value="UniProtKB-EC"/>
</dbReference>